<feature type="binding site" evidence="6">
    <location>
        <begin position="278"/>
        <end position="282"/>
    </location>
    <ligand>
        <name>ATP</name>
        <dbReference type="ChEBI" id="CHEBI:30616"/>
    </ligand>
</feature>
<keyword evidence="9" id="KW-1185">Reference proteome</keyword>
<feature type="site" description="Transition state stabilizer" evidence="6">
    <location>
        <position position="138"/>
    </location>
</feature>
<accession>A0A4R4QAX6</accession>
<sequence>MDLLIVNAGSSSLKLRVLGPNDAVLDERSISDWDGSGDALSELSADAIVHRVVHGGSRFEGAVLVDDEVEAAIEELVPLAPLHQPRALELIRASRQGDRPVLACFDTSYHRSLPAAAATYALPVEWRERFGLRKYGFHGLSHEYVARSVDAARIVSCHLGAGASLCAIDHGVSVDTTMGFTPVDGLVMATRSGSVDPGLLLWLQTAGGLEADEIADALEHKSGLLGLSGSGDLEKVLAGLDDDRNRLAYDVYLHRLVGEIARMVAALGGIDALVFTGGVGEHSAPVRAAACRALDWLGIVLDAEANESAAHLITATGSPVRAYVVPAREDLTMAAQARQLLSG</sequence>
<dbReference type="PANTHER" id="PTHR21060">
    <property type="entry name" value="ACETATE KINASE"/>
    <property type="match status" value="1"/>
</dbReference>
<keyword evidence="6" id="KW-0479">Metal-binding</keyword>
<dbReference type="InterPro" id="IPR000890">
    <property type="entry name" value="Aliphatic_acid_kin_short-chain"/>
</dbReference>
<organism evidence="8 9">
    <name type="scientific">Kribbella albertanoniae</name>
    <dbReference type="NCBI Taxonomy" id="1266829"/>
    <lineage>
        <taxon>Bacteria</taxon>
        <taxon>Bacillati</taxon>
        <taxon>Actinomycetota</taxon>
        <taxon>Actinomycetes</taxon>
        <taxon>Propionibacteriales</taxon>
        <taxon>Kribbellaceae</taxon>
        <taxon>Kribbella</taxon>
    </lineage>
</organism>
<evidence type="ECO:0000256" key="6">
    <source>
        <dbReference type="HAMAP-Rule" id="MF_00020"/>
    </source>
</evidence>
<dbReference type="InterPro" id="IPR004372">
    <property type="entry name" value="Ac/propionate_kinase"/>
</dbReference>
<dbReference type="GO" id="GO:0005524">
    <property type="term" value="F:ATP binding"/>
    <property type="evidence" value="ECO:0007669"/>
    <property type="project" value="UniProtKB-KW"/>
</dbReference>
<proteinExistence type="inferred from homology"/>
<feature type="site" description="Transition state stabilizer" evidence="6">
    <location>
        <position position="191"/>
    </location>
</feature>
<comment type="pathway">
    <text evidence="6">Metabolic intermediate biosynthesis; acetyl-CoA biosynthesis; acetyl-CoA from acetate: step 1/2.</text>
</comment>
<comment type="similarity">
    <text evidence="1 6 7">Belongs to the acetokinase family.</text>
</comment>
<gene>
    <name evidence="6" type="primary">ackA</name>
    <name evidence="8" type="ORF">E1261_08290</name>
</gene>
<keyword evidence="2 6" id="KW-0808">Transferase</keyword>
<comment type="caution">
    <text evidence="8">The sequence shown here is derived from an EMBL/GenBank/DDBJ whole genome shotgun (WGS) entry which is preliminary data.</text>
</comment>
<comment type="catalytic activity">
    <reaction evidence="6">
        <text>acetate + ATP = acetyl phosphate + ADP</text>
        <dbReference type="Rhea" id="RHEA:11352"/>
        <dbReference type="ChEBI" id="CHEBI:22191"/>
        <dbReference type="ChEBI" id="CHEBI:30089"/>
        <dbReference type="ChEBI" id="CHEBI:30616"/>
        <dbReference type="ChEBI" id="CHEBI:456216"/>
        <dbReference type="EC" id="2.7.2.1"/>
    </reaction>
</comment>
<comment type="cofactor">
    <cofactor evidence="6">
        <name>Mg(2+)</name>
        <dbReference type="ChEBI" id="CHEBI:18420"/>
    </cofactor>
    <cofactor evidence="6">
        <name>Mn(2+)</name>
        <dbReference type="ChEBI" id="CHEBI:29035"/>
    </cofactor>
    <text evidence="6">Mg(2+). Can also accept Mn(2+).</text>
</comment>
<feature type="binding site" evidence="6">
    <location>
        <position position="329"/>
    </location>
    <ligand>
        <name>Mg(2+)</name>
        <dbReference type="ChEBI" id="CHEBI:18420"/>
    </ligand>
</feature>
<name>A0A4R4QAX6_9ACTN</name>
<dbReference type="Gene3D" id="3.30.420.40">
    <property type="match status" value="2"/>
</dbReference>
<evidence type="ECO:0000256" key="3">
    <source>
        <dbReference type="ARBA" id="ARBA00022741"/>
    </source>
</evidence>
<dbReference type="AlphaFoldDB" id="A0A4R4QAX6"/>
<dbReference type="InterPro" id="IPR023865">
    <property type="entry name" value="Aliphatic_acid_kinase_CS"/>
</dbReference>
<dbReference type="NCBIfam" id="TIGR00016">
    <property type="entry name" value="ackA"/>
    <property type="match status" value="1"/>
</dbReference>
<dbReference type="InterPro" id="IPR043129">
    <property type="entry name" value="ATPase_NBD"/>
</dbReference>
<evidence type="ECO:0000313" key="8">
    <source>
        <dbReference type="EMBL" id="TDC32477.1"/>
    </source>
</evidence>
<dbReference type="HAMAP" id="MF_00020">
    <property type="entry name" value="Acetate_kinase"/>
    <property type="match status" value="1"/>
</dbReference>
<dbReference type="Pfam" id="PF00871">
    <property type="entry name" value="Acetate_kinase"/>
    <property type="match status" value="1"/>
</dbReference>
<keyword evidence="4 6" id="KW-0418">Kinase</keyword>
<keyword evidence="6" id="KW-0963">Cytoplasm</keyword>
<dbReference type="GO" id="GO:0006085">
    <property type="term" value="P:acetyl-CoA biosynthetic process"/>
    <property type="evidence" value="ECO:0007669"/>
    <property type="project" value="UniProtKB-UniRule"/>
</dbReference>
<evidence type="ECO:0000313" key="9">
    <source>
        <dbReference type="Proteomes" id="UP000295075"/>
    </source>
</evidence>
<feature type="active site" description="Proton donor/acceptor" evidence="6">
    <location>
        <position position="106"/>
    </location>
</feature>
<evidence type="ECO:0000256" key="2">
    <source>
        <dbReference type="ARBA" id="ARBA00022679"/>
    </source>
</evidence>
<dbReference type="EC" id="2.7.2.1" evidence="6"/>
<dbReference type="UniPathway" id="UPA00340">
    <property type="reaction ID" value="UER00458"/>
</dbReference>
<dbReference type="PRINTS" id="PR00471">
    <property type="entry name" value="ACETATEKNASE"/>
</dbReference>
<evidence type="ECO:0000256" key="4">
    <source>
        <dbReference type="ARBA" id="ARBA00022777"/>
    </source>
</evidence>
<dbReference type="EMBL" id="SMKA01000022">
    <property type="protein sequence ID" value="TDC32477.1"/>
    <property type="molecule type" value="Genomic_DNA"/>
</dbReference>
<comment type="caution">
    <text evidence="6">Lacks conserved residue(s) required for the propagation of feature annotation.</text>
</comment>
<dbReference type="PROSITE" id="PS01076">
    <property type="entry name" value="ACETATE_KINASE_2"/>
    <property type="match status" value="1"/>
</dbReference>
<comment type="subunit">
    <text evidence="6">Homodimer.</text>
</comment>
<dbReference type="GO" id="GO:0006083">
    <property type="term" value="P:acetate metabolic process"/>
    <property type="evidence" value="ECO:0007669"/>
    <property type="project" value="TreeGrafter"/>
</dbReference>
<protein>
    <recommendedName>
        <fullName evidence="6">Acetate kinase</fullName>
        <ecNumber evidence="6">2.7.2.1</ecNumber>
    </recommendedName>
    <alternativeName>
        <fullName evidence="6">Acetokinase</fullName>
    </alternativeName>
</protein>
<evidence type="ECO:0000256" key="5">
    <source>
        <dbReference type="ARBA" id="ARBA00022840"/>
    </source>
</evidence>
<keyword evidence="5 6" id="KW-0067">ATP-binding</keyword>
<dbReference type="GO" id="GO:0000287">
    <property type="term" value="F:magnesium ion binding"/>
    <property type="evidence" value="ECO:0007669"/>
    <property type="project" value="UniProtKB-UniRule"/>
</dbReference>
<dbReference type="RefSeq" id="WP_132404438.1">
    <property type="nucleotide sequence ID" value="NZ_SMKA01000022.1"/>
</dbReference>
<dbReference type="Proteomes" id="UP000295075">
    <property type="component" value="Unassembled WGS sequence"/>
</dbReference>
<comment type="subcellular location">
    <subcellularLocation>
        <location evidence="6">Cytoplasm</location>
    </subcellularLocation>
</comment>
<comment type="function">
    <text evidence="6">Catalyzes the formation of acetyl phosphate from acetate and ATP. Can also catalyze the reverse reaction.</text>
</comment>
<evidence type="ECO:0000256" key="1">
    <source>
        <dbReference type="ARBA" id="ARBA00008748"/>
    </source>
</evidence>
<feature type="binding site" evidence="6">
    <location>
        <position position="51"/>
    </location>
    <ligand>
        <name>substrate</name>
    </ligand>
</feature>
<feature type="binding site" evidence="6">
    <location>
        <begin position="158"/>
        <end position="162"/>
    </location>
    <ligand>
        <name>ATP</name>
        <dbReference type="ChEBI" id="CHEBI:30616"/>
    </ligand>
</feature>
<dbReference type="GO" id="GO:0008776">
    <property type="term" value="F:acetate kinase activity"/>
    <property type="evidence" value="ECO:0007669"/>
    <property type="project" value="UniProtKB-UniRule"/>
</dbReference>
<dbReference type="SUPFAM" id="SSF53067">
    <property type="entry name" value="Actin-like ATPase domain"/>
    <property type="match status" value="2"/>
</dbReference>
<evidence type="ECO:0000256" key="7">
    <source>
        <dbReference type="RuleBase" id="RU003835"/>
    </source>
</evidence>
<keyword evidence="6" id="KW-0460">Magnesium</keyword>
<keyword evidence="3 6" id="KW-0547">Nucleotide-binding</keyword>
<reference evidence="8 9" key="1">
    <citation type="submission" date="2019-03" db="EMBL/GenBank/DDBJ databases">
        <title>Draft genome sequences of novel Actinobacteria.</title>
        <authorList>
            <person name="Sahin N."/>
            <person name="Ay H."/>
            <person name="Saygin H."/>
        </authorList>
    </citation>
    <scope>NUCLEOTIDE SEQUENCE [LARGE SCALE GENOMIC DNA]</scope>
    <source>
        <strain evidence="8 9">JCM 30547</strain>
    </source>
</reference>
<dbReference type="OrthoDB" id="9802453at2"/>
<dbReference type="PROSITE" id="PS01075">
    <property type="entry name" value="ACETATE_KINASE_1"/>
    <property type="match status" value="1"/>
</dbReference>
<dbReference type="PANTHER" id="PTHR21060:SF15">
    <property type="entry name" value="ACETATE KINASE-RELATED"/>
    <property type="match status" value="1"/>
</dbReference>
<dbReference type="GO" id="GO:0005737">
    <property type="term" value="C:cytoplasm"/>
    <property type="evidence" value="ECO:0007669"/>
    <property type="project" value="UniProtKB-SubCell"/>
</dbReference>